<name>A0AC60P5U9_IXOPE</name>
<keyword evidence="2" id="KW-1185">Reference proteome</keyword>
<evidence type="ECO:0000313" key="1">
    <source>
        <dbReference type="EMBL" id="KAG0414731.1"/>
    </source>
</evidence>
<protein>
    <submittedName>
        <fullName evidence="1">Uncharacterized protein</fullName>
    </submittedName>
</protein>
<dbReference type="Proteomes" id="UP000805193">
    <property type="component" value="Unassembled WGS sequence"/>
</dbReference>
<proteinExistence type="predicted"/>
<sequence>MTNEYRTVLPRLPTGNLSLNSVFLHGDLAARPYRAPDFRDALRGVVEAQDIIGIGQFQMSHVWMVTCTNALAKAKLVNKAELCVKGHRCIVIDPDTSDVKLKLLWLPVHMENKRIEEALAPYGTVRSIVREKWSCPGMEQMETLNKKVTLTLREGMNATQIPHQLTIFGCRSLVIVPGRPPLCLRCNRIGHIRRECRTPCCGECRRYGHPTDECVSTYADKLRQARTPLDDVVQDHLMDISEMVDVTGEVIDSIAPRTEREAAPQEAQTTNPVSHDVSSEPTKDSVITITATTRNWSEDEYPLLKVTQEPSCSQQSLSRRERSTTSSGASVKRPAPKAESSQPFGMGAENESKNDEGGEAKRKPAALREDPYSLVPQPDNEFGLSPSEEDPRGEDFSAHGVWKKAHVVAERPLVKRAHEEPRHGDDRPEERLEDLEEDKKEHRGSRLRKEVSGSRREAALDTQTEFSAGGAVGSSDNLRTDTAGLSSRSSGTSLPIHRQRDFFSKEFPLRLTPLKRRSPSRK</sequence>
<evidence type="ECO:0000313" key="2">
    <source>
        <dbReference type="Proteomes" id="UP000805193"/>
    </source>
</evidence>
<gene>
    <name evidence="1" type="ORF">HPB47_008102</name>
</gene>
<dbReference type="EMBL" id="JABSTQ010011152">
    <property type="protein sequence ID" value="KAG0414731.1"/>
    <property type="molecule type" value="Genomic_DNA"/>
</dbReference>
<organism evidence="1 2">
    <name type="scientific">Ixodes persulcatus</name>
    <name type="common">Taiga tick</name>
    <dbReference type="NCBI Taxonomy" id="34615"/>
    <lineage>
        <taxon>Eukaryota</taxon>
        <taxon>Metazoa</taxon>
        <taxon>Ecdysozoa</taxon>
        <taxon>Arthropoda</taxon>
        <taxon>Chelicerata</taxon>
        <taxon>Arachnida</taxon>
        <taxon>Acari</taxon>
        <taxon>Parasitiformes</taxon>
        <taxon>Ixodida</taxon>
        <taxon>Ixodoidea</taxon>
        <taxon>Ixodidae</taxon>
        <taxon>Ixodinae</taxon>
        <taxon>Ixodes</taxon>
    </lineage>
</organism>
<comment type="caution">
    <text evidence="1">The sequence shown here is derived from an EMBL/GenBank/DDBJ whole genome shotgun (WGS) entry which is preliminary data.</text>
</comment>
<reference evidence="1 2" key="1">
    <citation type="journal article" date="2020" name="Cell">
        <title>Large-Scale Comparative Analyses of Tick Genomes Elucidate Their Genetic Diversity and Vector Capacities.</title>
        <authorList>
            <consortium name="Tick Genome and Microbiome Consortium (TIGMIC)"/>
            <person name="Jia N."/>
            <person name="Wang J."/>
            <person name="Shi W."/>
            <person name="Du L."/>
            <person name="Sun Y."/>
            <person name="Zhan W."/>
            <person name="Jiang J.F."/>
            <person name="Wang Q."/>
            <person name="Zhang B."/>
            <person name="Ji P."/>
            <person name="Bell-Sakyi L."/>
            <person name="Cui X.M."/>
            <person name="Yuan T.T."/>
            <person name="Jiang B.G."/>
            <person name="Yang W.F."/>
            <person name="Lam T.T."/>
            <person name="Chang Q.C."/>
            <person name="Ding S.J."/>
            <person name="Wang X.J."/>
            <person name="Zhu J.G."/>
            <person name="Ruan X.D."/>
            <person name="Zhao L."/>
            <person name="Wei J.T."/>
            <person name="Ye R.Z."/>
            <person name="Que T.C."/>
            <person name="Du C.H."/>
            <person name="Zhou Y.H."/>
            <person name="Cheng J.X."/>
            <person name="Dai P.F."/>
            <person name="Guo W.B."/>
            <person name="Han X.H."/>
            <person name="Huang E.J."/>
            <person name="Li L.F."/>
            <person name="Wei W."/>
            <person name="Gao Y.C."/>
            <person name="Liu J.Z."/>
            <person name="Shao H.Z."/>
            <person name="Wang X."/>
            <person name="Wang C.C."/>
            <person name="Yang T.C."/>
            <person name="Huo Q.B."/>
            <person name="Li W."/>
            <person name="Chen H.Y."/>
            <person name="Chen S.E."/>
            <person name="Zhou L.G."/>
            <person name="Ni X.B."/>
            <person name="Tian J.H."/>
            <person name="Sheng Y."/>
            <person name="Liu T."/>
            <person name="Pan Y.S."/>
            <person name="Xia L.Y."/>
            <person name="Li J."/>
            <person name="Zhao F."/>
            <person name="Cao W.C."/>
        </authorList>
    </citation>
    <scope>NUCLEOTIDE SEQUENCE [LARGE SCALE GENOMIC DNA]</scope>
    <source>
        <strain evidence="1">Iper-2018</strain>
    </source>
</reference>
<accession>A0AC60P5U9</accession>